<reference evidence="1 2" key="1">
    <citation type="submission" date="2023-09" db="EMBL/GenBank/DDBJ databases">
        <authorList>
            <person name="Wang M."/>
        </authorList>
    </citation>
    <scope>NUCLEOTIDE SEQUENCE [LARGE SCALE GENOMIC DNA]</scope>
    <source>
        <strain evidence="1">GT-2023</strain>
        <tissue evidence="1">Liver</tissue>
    </source>
</reference>
<gene>
    <name evidence="1" type="ORF">QQF64_020110</name>
</gene>
<proteinExistence type="predicted"/>
<evidence type="ECO:0000313" key="1">
    <source>
        <dbReference type="EMBL" id="KAL1252314.1"/>
    </source>
</evidence>
<dbReference type="Proteomes" id="UP001558613">
    <property type="component" value="Unassembled WGS sequence"/>
</dbReference>
<evidence type="ECO:0000313" key="2">
    <source>
        <dbReference type="Proteomes" id="UP001558613"/>
    </source>
</evidence>
<dbReference type="EMBL" id="JAYMGO010000022">
    <property type="protein sequence ID" value="KAL1252314.1"/>
    <property type="molecule type" value="Genomic_DNA"/>
</dbReference>
<name>A0ABR3LKU9_9TELE</name>
<comment type="caution">
    <text evidence="1">The sequence shown here is derived from an EMBL/GenBank/DDBJ whole genome shotgun (WGS) entry which is preliminary data.</text>
</comment>
<protein>
    <submittedName>
        <fullName evidence="1">Uncharacterized protein</fullName>
    </submittedName>
</protein>
<organism evidence="1 2">
    <name type="scientific">Cirrhinus molitorella</name>
    <name type="common">mud carp</name>
    <dbReference type="NCBI Taxonomy" id="172907"/>
    <lineage>
        <taxon>Eukaryota</taxon>
        <taxon>Metazoa</taxon>
        <taxon>Chordata</taxon>
        <taxon>Craniata</taxon>
        <taxon>Vertebrata</taxon>
        <taxon>Euteleostomi</taxon>
        <taxon>Actinopterygii</taxon>
        <taxon>Neopterygii</taxon>
        <taxon>Teleostei</taxon>
        <taxon>Ostariophysi</taxon>
        <taxon>Cypriniformes</taxon>
        <taxon>Cyprinidae</taxon>
        <taxon>Labeoninae</taxon>
        <taxon>Labeonini</taxon>
        <taxon>Cirrhinus</taxon>
    </lineage>
</organism>
<keyword evidence="2" id="KW-1185">Reference proteome</keyword>
<sequence length="114" mass="13139">MEQANFPHTQPVVTKKLKVTRPNNAFILREGKCCVAMEEREEMDESGSPKILCKVFEKSEPLFRDPCDSRLIGCFKVQSRQSVIKLIPEQQLTRTAIMVEEDQEIFFLAVLHTI</sequence>
<accession>A0ABR3LKU9</accession>